<dbReference type="InterPro" id="IPR044855">
    <property type="entry name" value="CoA-Trfase_III_dom3_sf"/>
</dbReference>
<dbReference type="PANTHER" id="PTHR48207:SF3">
    <property type="entry name" value="SUCCINATE--HYDROXYMETHYLGLUTARATE COA-TRANSFERASE"/>
    <property type="match status" value="1"/>
</dbReference>
<dbReference type="Gene3D" id="3.40.50.10540">
    <property type="entry name" value="Crotonobetainyl-coa:carnitine coa-transferase, domain 1"/>
    <property type="match status" value="1"/>
</dbReference>
<sequence>MFPLEGIRVLDLMTLSGYCGMELADYGAEVIKVESPSGDPLRTLAPLKNGASVHHAFRDRGKKSITLDLRHPEGKEIFKKLVATADVVLENFPPKTMEELGLGYDVLSVIKPSLVYGRISAYGSTGDEADTPQLDLIAQAKSGVMHFTGFPEKPPTRIGFAISEHYAASFLSSAVCLAVYHARETGEGQVVETTLCGSAVAITEDKVITYGAEHEDPMRTGNAHPLINPYDILKCKDGYVAMGISSDAQWEKFCNAFNCPKEWTEDEKYCSNLVRGYHYFGDLRVKLEDLFSGYTMQEIADICDQALIPGTMCSTTKEALQQPQLRVRNMIVSVNDTDLGELEMPGKPVKFCGEEEEPLSAAPEIGAQNEQVYTSLGIDAAAMENLHREGVI</sequence>
<dbReference type="InterPro" id="IPR003673">
    <property type="entry name" value="CoA-Trfase_fam_III"/>
</dbReference>
<keyword evidence="3" id="KW-1185">Reference proteome</keyword>
<evidence type="ECO:0000313" key="3">
    <source>
        <dbReference type="Proteomes" id="UP000606499"/>
    </source>
</evidence>
<dbReference type="InterPro" id="IPR050483">
    <property type="entry name" value="CoA-transferase_III_domain"/>
</dbReference>
<keyword evidence="1 2" id="KW-0808">Transferase</keyword>
<dbReference type="Proteomes" id="UP000606499">
    <property type="component" value="Unassembled WGS sequence"/>
</dbReference>
<evidence type="ECO:0000313" key="2">
    <source>
        <dbReference type="EMBL" id="MBC5726552.1"/>
    </source>
</evidence>
<dbReference type="GO" id="GO:0008410">
    <property type="term" value="F:CoA-transferase activity"/>
    <property type="evidence" value="ECO:0007669"/>
    <property type="project" value="TreeGrafter"/>
</dbReference>
<dbReference type="SUPFAM" id="SSF89796">
    <property type="entry name" value="CoA-transferase family III (CaiB/BaiF)"/>
    <property type="match status" value="1"/>
</dbReference>
<proteinExistence type="predicted"/>
<protein>
    <submittedName>
        <fullName evidence="2">CoA transferase</fullName>
    </submittedName>
</protein>
<dbReference type="InterPro" id="IPR023606">
    <property type="entry name" value="CoA-Trfase_III_dom_1_sf"/>
</dbReference>
<dbReference type="RefSeq" id="WP_147574255.1">
    <property type="nucleotide sequence ID" value="NZ_JACOPL010000019.1"/>
</dbReference>
<gene>
    <name evidence="2" type="ORF">H8S45_13930</name>
</gene>
<evidence type="ECO:0000256" key="1">
    <source>
        <dbReference type="ARBA" id="ARBA00022679"/>
    </source>
</evidence>
<comment type="caution">
    <text evidence="2">The sequence shown here is derived from an EMBL/GenBank/DDBJ whole genome shotgun (WGS) entry which is preliminary data.</text>
</comment>
<dbReference type="Pfam" id="PF02515">
    <property type="entry name" value="CoA_transf_3"/>
    <property type="match status" value="1"/>
</dbReference>
<dbReference type="Gene3D" id="3.30.1540.10">
    <property type="entry name" value="formyl-coa transferase, domain 3"/>
    <property type="match status" value="1"/>
</dbReference>
<accession>A0A923RWX1</accession>
<organism evidence="2 3">
    <name type="scientific">Agathobaculum faecis</name>
    <dbReference type="NCBI Taxonomy" id="2763013"/>
    <lineage>
        <taxon>Bacteria</taxon>
        <taxon>Bacillati</taxon>
        <taxon>Bacillota</taxon>
        <taxon>Clostridia</taxon>
        <taxon>Eubacteriales</taxon>
        <taxon>Butyricicoccaceae</taxon>
        <taxon>Agathobaculum</taxon>
    </lineage>
</organism>
<dbReference type="EMBL" id="JACOPL010000019">
    <property type="protein sequence ID" value="MBC5726552.1"/>
    <property type="molecule type" value="Genomic_DNA"/>
</dbReference>
<dbReference type="AlphaFoldDB" id="A0A923RWX1"/>
<reference evidence="2" key="1">
    <citation type="submission" date="2020-08" db="EMBL/GenBank/DDBJ databases">
        <title>Genome public.</title>
        <authorList>
            <person name="Liu C."/>
            <person name="Sun Q."/>
        </authorList>
    </citation>
    <scope>NUCLEOTIDE SEQUENCE</scope>
    <source>
        <strain evidence="2">NSJ-28</strain>
    </source>
</reference>
<name>A0A923RWX1_9FIRM</name>
<dbReference type="PANTHER" id="PTHR48207">
    <property type="entry name" value="SUCCINATE--HYDROXYMETHYLGLUTARATE COA-TRANSFERASE"/>
    <property type="match status" value="1"/>
</dbReference>